<evidence type="ECO:0000256" key="1">
    <source>
        <dbReference type="SAM" id="MobiDB-lite"/>
    </source>
</evidence>
<dbReference type="EMBL" id="BSNT01000007">
    <property type="protein sequence ID" value="GLQ58266.1"/>
    <property type="molecule type" value="Genomic_DNA"/>
</dbReference>
<name>A0ABQ5WDW0_GLUJA</name>
<proteinExistence type="predicted"/>
<reference evidence="3" key="1">
    <citation type="journal article" date="2019" name="Int. J. Syst. Evol. Microbiol.">
        <title>The Global Catalogue of Microorganisms (GCM) 10K type strain sequencing project: providing services to taxonomists for standard genome sequencing and annotation.</title>
        <authorList>
            <consortium name="The Broad Institute Genomics Platform"/>
            <consortium name="The Broad Institute Genome Sequencing Center for Infectious Disease"/>
            <person name="Wu L."/>
            <person name="Ma J."/>
        </authorList>
    </citation>
    <scope>NUCLEOTIDE SEQUENCE [LARGE SCALE GENOMIC DNA]</scope>
    <source>
        <strain evidence="3">NBRC 3271</strain>
    </source>
</reference>
<evidence type="ECO:0000313" key="3">
    <source>
        <dbReference type="Proteomes" id="UP001156613"/>
    </source>
</evidence>
<comment type="caution">
    <text evidence="2">The sequence shown here is derived from an EMBL/GenBank/DDBJ whole genome shotgun (WGS) entry which is preliminary data.</text>
</comment>
<organism evidence="2 3">
    <name type="scientific">Gluconobacter japonicus</name>
    <dbReference type="NCBI Taxonomy" id="376620"/>
    <lineage>
        <taxon>Bacteria</taxon>
        <taxon>Pseudomonadati</taxon>
        <taxon>Pseudomonadota</taxon>
        <taxon>Alphaproteobacteria</taxon>
        <taxon>Acetobacterales</taxon>
        <taxon>Acetobacteraceae</taxon>
        <taxon>Gluconobacter</taxon>
    </lineage>
</organism>
<accession>A0ABQ5WDW0</accession>
<protein>
    <submittedName>
        <fullName evidence="2">Uncharacterized protein</fullName>
    </submittedName>
</protein>
<evidence type="ECO:0000313" key="2">
    <source>
        <dbReference type="EMBL" id="GLQ58266.1"/>
    </source>
</evidence>
<sequence length="60" mass="6108">MSGGRSYSDECSATDGGVNQPDLMCLPKSTGDSGKVCTKGGGNHPLSGKTIALSQYTLLD</sequence>
<feature type="region of interest" description="Disordered" evidence="1">
    <location>
        <begin position="1"/>
        <end position="20"/>
    </location>
</feature>
<keyword evidence="3" id="KW-1185">Reference proteome</keyword>
<dbReference type="Proteomes" id="UP001156613">
    <property type="component" value="Unassembled WGS sequence"/>
</dbReference>
<gene>
    <name evidence="2" type="ORF">GCM10010937_00670</name>
</gene>